<evidence type="ECO:0000313" key="2">
    <source>
        <dbReference type="Proteomes" id="UP001066276"/>
    </source>
</evidence>
<dbReference type="EMBL" id="JANPWB010000002">
    <property type="protein sequence ID" value="KAJ1209992.1"/>
    <property type="molecule type" value="Genomic_DNA"/>
</dbReference>
<sequence>MACTPKHPQASKAGKFKLARVLCQTPERHRNRLIGKIHQPEALLCSTRHESTRAALSSQFKDGKRMGNTGL</sequence>
<proteinExistence type="predicted"/>
<gene>
    <name evidence="1" type="ORF">NDU88_005361</name>
</gene>
<comment type="caution">
    <text evidence="1">The sequence shown here is derived from an EMBL/GenBank/DDBJ whole genome shotgun (WGS) entry which is preliminary data.</text>
</comment>
<accession>A0AAV7W7U5</accession>
<keyword evidence="2" id="KW-1185">Reference proteome</keyword>
<dbReference type="Proteomes" id="UP001066276">
    <property type="component" value="Chromosome 1_2"/>
</dbReference>
<protein>
    <submittedName>
        <fullName evidence="1">Uncharacterized protein</fullName>
    </submittedName>
</protein>
<dbReference type="AlphaFoldDB" id="A0AAV7W7U5"/>
<organism evidence="1 2">
    <name type="scientific">Pleurodeles waltl</name>
    <name type="common">Iberian ribbed newt</name>
    <dbReference type="NCBI Taxonomy" id="8319"/>
    <lineage>
        <taxon>Eukaryota</taxon>
        <taxon>Metazoa</taxon>
        <taxon>Chordata</taxon>
        <taxon>Craniata</taxon>
        <taxon>Vertebrata</taxon>
        <taxon>Euteleostomi</taxon>
        <taxon>Amphibia</taxon>
        <taxon>Batrachia</taxon>
        <taxon>Caudata</taxon>
        <taxon>Salamandroidea</taxon>
        <taxon>Salamandridae</taxon>
        <taxon>Pleurodelinae</taxon>
        <taxon>Pleurodeles</taxon>
    </lineage>
</organism>
<evidence type="ECO:0000313" key="1">
    <source>
        <dbReference type="EMBL" id="KAJ1209992.1"/>
    </source>
</evidence>
<reference evidence="1" key="1">
    <citation type="journal article" date="2022" name="bioRxiv">
        <title>Sequencing and chromosome-scale assembly of the giantPleurodeles waltlgenome.</title>
        <authorList>
            <person name="Brown T."/>
            <person name="Elewa A."/>
            <person name="Iarovenko S."/>
            <person name="Subramanian E."/>
            <person name="Araus A.J."/>
            <person name="Petzold A."/>
            <person name="Susuki M."/>
            <person name="Suzuki K.-i.T."/>
            <person name="Hayashi T."/>
            <person name="Toyoda A."/>
            <person name="Oliveira C."/>
            <person name="Osipova E."/>
            <person name="Leigh N.D."/>
            <person name="Simon A."/>
            <person name="Yun M.H."/>
        </authorList>
    </citation>
    <scope>NUCLEOTIDE SEQUENCE</scope>
    <source>
        <strain evidence="1">20211129_DDA</strain>
        <tissue evidence="1">Liver</tissue>
    </source>
</reference>
<name>A0AAV7W7U5_PLEWA</name>